<name>A0A9P9WEE1_9PEZI</name>
<comment type="similarity">
    <text evidence="1">Belongs to the ustYa family.</text>
</comment>
<organism evidence="2 3">
    <name type="scientific">Neoarthrinium moseri</name>
    <dbReference type="NCBI Taxonomy" id="1658444"/>
    <lineage>
        <taxon>Eukaryota</taxon>
        <taxon>Fungi</taxon>
        <taxon>Dikarya</taxon>
        <taxon>Ascomycota</taxon>
        <taxon>Pezizomycotina</taxon>
        <taxon>Sordariomycetes</taxon>
        <taxon>Xylariomycetidae</taxon>
        <taxon>Amphisphaeriales</taxon>
        <taxon>Apiosporaceae</taxon>
        <taxon>Neoarthrinium</taxon>
    </lineage>
</organism>
<proteinExistence type="inferred from homology"/>
<evidence type="ECO:0000313" key="2">
    <source>
        <dbReference type="EMBL" id="KAI1859466.1"/>
    </source>
</evidence>
<dbReference type="Pfam" id="PF11807">
    <property type="entry name" value="UstYa"/>
    <property type="match status" value="1"/>
</dbReference>
<dbReference type="PANTHER" id="PTHR33365">
    <property type="entry name" value="YALI0B05434P"/>
    <property type="match status" value="1"/>
</dbReference>
<dbReference type="Proteomes" id="UP000829685">
    <property type="component" value="Unassembled WGS sequence"/>
</dbReference>
<evidence type="ECO:0000256" key="1">
    <source>
        <dbReference type="ARBA" id="ARBA00035112"/>
    </source>
</evidence>
<dbReference type="AlphaFoldDB" id="A0A9P9WEE1"/>
<accession>A0A9P9WEE1</accession>
<dbReference type="PANTHER" id="PTHR33365:SF13">
    <property type="entry name" value="TAT PATHWAY SIGNAL SEQUENCE"/>
    <property type="match status" value="1"/>
</dbReference>
<dbReference type="GO" id="GO:0043386">
    <property type="term" value="P:mycotoxin biosynthetic process"/>
    <property type="evidence" value="ECO:0007669"/>
    <property type="project" value="InterPro"/>
</dbReference>
<protein>
    <recommendedName>
        <fullName evidence="4">Tat pathway signal sequence</fullName>
    </recommendedName>
</protein>
<evidence type="ECO:0000313" key="3">
    <source>
        <dbReference type="Proteomes" id="UP000829685"/>
    </source>
</evidence>
<evidence type="ECO:0008006" key="4">
    <source>
        <dbReference type="Google" id="ProtNLM"/>
    </source>
</evidence>
<keyword evidence="3" id="KW-1185">Reference proteome</keyword>
<comment type="caution">
    <text evidence="2">The sequence shown here is derived from an EMBL/GenBank/DDBJ whole genome shotgun (WGS) entry which is preliminary data.</text>
</comment>
<dbReference type="InterPro" id="IPR021765">
    <property type="entry name" value="UstYa-like"/>
</dbReference>
<sequence>MKPISGDSRGHYDPLQDTIHDEEESPMLDINEQLANSQSSLASTKRRALTIAVFTASNILSMIGGGIMGRWATCPSITHYASSTGLESLVFEEAAIQRSTKFFDTKFFGDFEDNIYRQEASPETDDAWGKLINYEQSDYIIPYEEGIRSGLTDRHMRVSEKYGGGFVASTEGGHNLHCLNFLRKALWYNFNYYEPQVLDLRRLPKHHLTHCLEILRLGLMCNYDTKWLGYVWYNKSHPLPFPDMTGGHMCKDFDAIQRRLSAYPNKPGRDEPDGFYTPPPDSEYILEGIP</sequence>
<dbReference type="EMBL" id="JAFIMR010000034">
    <property type="protein sequence ID" value="KAI1859466.1"/>
    <property type="molecule type" value="Genomic_DNA"/>
</dbReference>
<gene>
    <name evidence="2" type="ORF">JX265_010469</name>
</gene>
<reference evidence="2" key="1">
    <citation type="submission" date="2021-03" db="EMBL/GenBank/DDBJ databases">
        <title>Revisited historic fungal species revealed as producer of novel bioactive compounds through whole genome sequencing and comparative genomics.</title>
        <authorList>
            <person name="Vignolle G.A."/>
            <person name="Hochenegger N."/>
            <person name="Mach R.L."/>
            <person name="Mach-Aigner A.R."/>
            <person name="Javad Rahimi M."/>
            <person name="Salim K.A."/>
            <person name="Chan C.M."/>
            <person name="Lim L.B.L."/>
            <person name="Cai F."/>
            <person name="Druzhinina I.S."/>
            <person name="U'Ren J.M."/>
            <person name="Derntl C."/>
        </authorList>
    </citation>
    <scope>NUCLEOTIDE SEQUENCE</scope>
    <source>
        <strain evidence="2">TUCIM 5799</strain>
    </source>
</reference>